<sequence>MPSKSFQSPYLTEFGSSEKEKQKFEEDVRPISPFDGCDISYQPLSNLLKEYQRERERKLKDDKYRAKSSSFGFEHMDFVVAFLRDKNWLYSISQPKKCRIDEISKICNPNQYKFTTVNCLFKTFINNAHTRYYCSPPDDN</sequence>
<reference evidence="2 3" key="1">
    <citation type="submission" date="2020-09" db="EMBL/GenBank/DDBJ databases">
        <title>De no assembly of potato wild relative species, Solanum commersonii.</title>
        <authorList>
            <person name="Cho K."/>
        </authorList>
    </citation>
    <scope>NUCLEOTIDE SEQUENCE [LARGE SCALE GENOMIC DNA]</scope>
    <source>
        <strain evidence="2">LZ3.2</strain>
        <tissue evidence="2">Leaf</tissue>
    </source>
</reference>
<dbReference type="AlphaFoldDB" id="A0A9J5XHD5"/>
<dbReference type="Proteomes" id="UP000824120">
    <property type="component" value="Chromosome 9"/>
</dbReference>
<evidence type="ECO:0000256" key="1">
    <source>
        <dbReference type="SAM" id="MobiDB-lite"/>
    </source>
</evidence>
<evidence type="ECO:0000313" key="2">
    <source>
        <dbReference type="EMBL" id="KAG5586352.1"/>
    </source>
</evidence>
<gene>
    <name evidence="2" type="ORF">H5410_046786</name>
</gene>
<dbReference type="OrthoDB" id="1304672at2759"/>
<dbReference type="EMBL" id="JACXVP010000009">
    <property type="protein sequence ID" value="KAG5586352.1"/>
    <property type="molecule type" value="Genomic_DNA"/>
</dbReference>
<organism evidence="2 3">
    <name type="scientific">Solanum commersonii</name>
    <name type="common">Commerson's wild potato</name>
    <name type="synonym">Commerson's nightshade</name>
    <dbReference type="NCBI Taxonomy" id="4109"/>
    <lineage>
        <taxon>Eukaryota</taxon>
        <taxon>Viridiplantae</taxon>
        <taxon>Streptophyta</taxon>
        <taxon>Embryophyta</taxon>
        <taxon>Tracheophyta</taxon>
        <taxon>Spermatophyta</taxon>
        <taxon>Magnoliopsida</taxon>
        <taxon>eudicotyledons</taxon>
        <taxon>Gunneridae</taxon>
        <taxon>Pentapetalae</taxon>
        <taxon>asterids</taxon>
        <taxon>lamiids</taxon>
        <taxon>Solanales</taxon>
        <taxon>Solanaceae</taxon>
        <taxon>Solanoideae</taxon>
        <taxon>Solaneae</taxon>
        <taxon>Solanum</taxon>
    </lineage>
</organism>
<feature type="compositionally biased region" description="Polar residues" evidence="1">
    <location>
        <begin position="1"/>
        <end position="10"/>
    </location>
</feature>
<evidence type="ECO:0000313" key="3">
    <source>
        <dbReference type="Proteomes" id="UP000824120"/>
    </source>
</evidence>
<accession>A0A9J5XHD5</accession>
<proteinExistence type="predicted"/>
<protein>
    <submittedName>
        <fullName evidence="2">Uncharacterized protein</fullName>
    </submittedName>
</protein>
<name>A0A9J5XHD5_SOLCO</name>
<comment type="caution">
    <text evidence="2">The sequence shown here is derived from an EMBL/GenBank/DDBJ whole genome shotgun (WGS) entry which is preliminary data.</text>
</comment>
<feature type="region of interest" description="Disordered" evidence="1">
    <location>
        <begin position="1"/>
        <end position="24"/>
    </location>
</feature>
<keyword evidence="3" id="KW-1185">Reference proteome</keyword>